<gene>
    <name evidence="5" type="ORF">CRHIZ90672A_00017928</name>
</gene>
<dbReference type="EMBL" id="CABFNQ020000482">
    <property type="protein sequence ID" value="CAH0016650.1"/>
    <property type="molecule type" value="Genomic_DNA"/>
</dbReference>
<name>A0A9N9V133_9HYPO</name>
<keyword evidence="3" id="KW-0732">Signal</keyword>
<dbReference type="OrthoDB" id="2537459at2759"/>
<dbReference type="AlphaFoldDB" id="A0A9N9V133"/>
<evidence type="ECO:0000313" key="5">
    <source>
        <dbReference type="EMBL" id="CAH0016650.1"/>
    </source>
</evidence>
<accession>A0A9N9V133</accession>
<feature type="region of interest" description="Disordered" evidence="1">
    <location>
        <begin position="152"/>
        <end position="188"/>
    </location>
</feature>
<dbReference type="PANTHER" id="PTHR16861">
    <property type="entry name" value="GLYCOPROTEIN 38"/>
    <property type="match status" value="1"/>
</dbReference>
<sequence>MPSSLRFGLGRFGLLLLATSQLVVASVPLNLCAKFNTAETPRNTSIYQTNGLCKDFCTKDYAYAITQEQLCWCSNYTPSKSDQVDMDQCNINCPAYPDEKCGGKGVFGYVELNAHLPSGTRGSDSSSASSTSVSSIFSYITMTPGPTPVRFTSSVASSSSSTSSTTTTTTSSSSSSSSTSTADSSTLTTSITQQTSMIHTVTTDTGGIIKTVTIMPTVTGDLEGGSQGSSGSSSKLAGGAIAGIVIGVVAALLFGLGLAFFLYRRRKQNESKADYQGDPSVRGSSSERMSSIRPEMSMTGASAASPTQNSNRNSTLQIDPRMDPFKQNLYARSGSHESINTLRDDHDYSRRIQQPKVLRATNPDPE</sequence>
<feature type="chain" id="PRO_5040434575" description="WSC domain-containing protein" evidence="3">
    <location>
        <begin position="26"/>
        <end position="366"/>
    </location>
</feature>
<evidence type="ECO:0000256" key="1">
    <source>
        <dbReference type="SAM" id="MobiDB-lite"/>
    </source>
</evidence>
<dbReference type="PANTHER" id="PTHR16861:SF4">
    <property type="entry name" value="SH3 DOMAIN PROTEIN (AFU_ORTHOLOGUE AFUA_1G13610)"/>
    <property type="match status" value="1"/>
</dbReference>
<reference evidence="5" key="1">
    <citation type="submission" date="2021-10" db="EMBL/GenBank/DDBJ databases">
        <authorList>
            <person name="Piombo E."/>
        </authorList>
    </citation>
    <scope>NUCLEOTIDE SEQUENCE</scope>
</reference>
<evidence type="ECO:0000259" key="4">
    <source>
        <dbReference type="PROSITE" id="PS51212"/>
    </source>
</evidence>
<keyword evidence="6" id="KW-1185">Reference proteome</keyword>
<protein>
    <recommendedName>
        <fullName evidence="4">WSC domain-containing protein</fullName>
    </recommendedName>
</protein>
<feature type="signal peptide" evidence="3">
    <location>
        <begin position="1"/>
        <end position="25"/>
    </location>
</feature>
<feature type="transmembrane region" description="Helical" evidence="2">
    <location>
        <begin position="236"/>
        <end position="263"/>
    </location>
</feature>
<evidence type="ECO:0000313" key="6">
    <source>
        <dbReference type="Proteomes" id="UP000696573"/>
    </source>
</evidence>
<dbReference type="PROSITE" id="PS51212">
    <property type="entry name" value="WSC"/>
    <property type="match status" value="1"/>
</dbReference>
<dbReference type="SMART" id="SM00321">
    <property type="entry name" value="WSC"/>
    <property type="match status" value="1"/>
</dbReference>
<keyword evidence="2" id="KW-0472">Membrane</keyword>
<organism evidence="5 6">
    <name type="scientific">Clonostachys rhizophaga</name>
    <dbReference type="NCBI Taxonomy" id="160324"/>
    <lineage>
        <taxon>Eukaryota</taxon>
        <taxon>Fungi</taxon>
        <taxon>Dikarya</taxon>
        <taxon>Ascomycota</taxon>
        <taxon>Pezizomycotina</taxon>
        <taxon>Sordariomycetes</taxon>
        <taxon>Hypocreomycetidae</taxon>
        <taxon>Hypocreales</taxon>
        <taxon>Bionectriaceae</taxon>
        <taxon>Clonostachys</taxon>
    </lineage>
</organism>
<feature type="domain" description="WSC" evidence="4">
    <location>
        <begin position="26"/>
        <end position="113"/>
    </location>
</feature>
<dbReference type="InterPro" id="IPR002889">
    <property type="entry name" value="WSC_carb-bd"/>
</dbReference>
<keyword evidence="2" id="KW-0812">Transmembrane</keyword>
<dbReference type="CDD" id="cd12087">
    <property type="entry name" value="TM_EGFR-like"/>
    <property type="match status" value="1"/>
</dbReference>
<proteinExistence type="predicted"/>
<evidence type="ECO:0000256" key="3">
    <source>
        <dbReference type="SAM" id="SignalP"/>
    </source>
</evidence>
<feature type="compositionally biased region" description="Polar residues" evidence="1">
    <location>
        <begin position="299"/>
        <end position="317"/>
    </location>
</feature>
<comment type="caution">
    <text evidence="5">The sequence shown here is derived from an EMBL/GenBank/DDBJ whole genome shotgun (WGS) entry which is preliminary data.</text>
</comment>
<evidence type="ECO:0000256" key="2">
    <source>
        <dbReference type="SAM" id="Phobius"/>
    </source>
</evidence>
<keyword evidence="2" id="KW-1133">Transmembrane helix</keyword>
<dbReference type="Pfam" id="PF01822">
    <property type="entry name" value="WSC"/>
    <property type="match status" value="1"/>
</dbReference>
<feature type="region of interest" description="Disordered" evidence="1">
    <location>
        <begin position="269"/>
        <end position="366"/>
    </location>
</feature>
<dbReference type="Proteomes" id="UP000696573">
    <property type="component" value="Unassembled WGS sequence"/>
</dbReference>
<feature type="compositionally biased region" description="Low complexity" evidence="1">
    <location>
        <begin position="280"/>
        <end position="298"/>
    </location>
</feature>